<sequence>MEVGSYFTHITNKTIPDISRSYQLNNQIEKLLTSTVTLSNVQNDSARRLMNIEVQNTLSDLNHIIFTNQTDEFLTKQIYVLAQELEELDVLVAKRISIEKLLAEKQSLFIEYVQSSFIFHELNEDNQAMLFDALLLASEIKQETRLHKLRRIETQITSKLDPVLEQLEEKSKHAEVFRTVKHRLLSEQGLLNLRIESLRIIGRAKGRGSFVRNLLADVARDLEYQATLSNDAIIQSSNSIARGTEKQTYYALAVGAICTVLALAIIYFIYRRIVVRLIQLKRQVDEATINQQTEIVVSGNDEIAWLAKAFSTYVKRVNEQESALLNMTLSDPLTGIPNRRAFEKYMDSTLAQARRHGWYLSVMLIDVDSFKPYNDHYGHPEGDACLRLVANQLSQSLGRNSDLCARYGGEEFVCILPSTDAEGAKYKAELLRQAVEDLAIEHDFSNVSAVVTVSIGVATFKLDAKSDVEKSVFLACADKKLYEAKEGGRNRCAYYSKLPEKE</sequence>
<evidence type="ECO:0000259" key="5">
    <source>
        <dbReference type="PROSITE" id="PS50885"/>
    </source>
</evidence>
<reference evidence="7" key="1">
    <citation type="journal article" date="2014" name="Int. J. Syst. Evol. Microbiol.">
        <title>Complete genome sequence of Corynebacterium casei LMG S-19264T (=DSM 44701T), isolated from a smear-ripened cheese.</title>
        <authorList>
            <consortium name="US DOE Joint Genome Institute (JGI-PGF)"/>
            <person name="Walter F."/>
            <person name="Albersmeier A."/>
            <person name="Kalinowski J."/>
            <person name="Ruckert C."/>
        </authorList>
    </citation>
    <scope>NUCLEOTIDE SEQUENCE</scope>
    <source>
        <strain evidence="7">NBRC 110023</strain>
    </source>
</reference>
<comment type="catalytic activity">
    <reaction evidence="3">
        <text>2 GTP = 3',3'-c-di-GMP + 2 diphosphate</text>
        <dbReference type="Rhea" id="RHEA:24898"/>
        <dbReference type="ChEBI" id="CHEBI:33019"/>
        <dbReference type="ChEBI" id="CHEBI:37565"/>
        <dbReference type="ChEBI" id="CHEBI:58805"/>
        <dbReference type="EC" id="2.7.7.65"/>
    </reaction>
</comment>
<dbReference type="PANTHER" id="PTHR45138">
    <property type="entry name" value="REGULATORY COMPONENTS OF SENSORY TRANSDUCTION SYSTEM"/>
    <property type="match status" value="1"/>
</dbReference>
<feature type="transmembrane region" description="Helical" evidence="4">
    <location>
        <begin position="249"/>
        <end position="270"/>
    </location>
</feature>
<reference evidence="7" key="2">
    <citation type="submission" date="2023-01" db="EMBL/GenBank/DDBJ databases">
        <title>Draft genome sequence of Agaribacter marinus strain NBRC 110023.</title>
        <authorList>
            <person name="Sun Q."/>
            <person name="Mori K."/>
        </authorList>
    </citation>
    <scope>NUCLEOTIDE SEQUENCE</scope>
    <source>
        <strain evidence="7">NBRC 110023</strain>
    </source>
</reference>
<evidence type="ECO:0000256" key="2">
    <source>
        <dbReference type="ARBA" id="ARBA00012528"/>
    </source>
</evidence>
<keyword evidence="8" id="KW-1185">Reference proteome</keyword>
<organism evidence="7 8">
    <name type="scientific">Agaribacter marinus</name>
    <dbReference type="NCBI Taxonomy" id="1431249"/>
    <lineage>
        <taxon>Bacteria</taxon>
        <taxon>Pseudomonadati</taxon>
        <taxon>Pseudomonadota</taxon>
        <taxon>Gammaproteobacteria</taxon>
        <taxon>Alteromonadales</taxon>
        <taxon>Alteromonadaceae</taxon>
        <taxon>Agaribacter</taxon>
    </lineage>
</organism>
<dbReference type="PROSITE" id="PS50885">
    <property type="entry name" value="HAMP"/>
    <property type="match status" value="1"/>
</dbReference>
<accession>A0AA37SU59</accession>
<dbReference type="InterPro" id="IPR029787">
    <property type="entry name" value="Nucleotide_cyclase"/>
</dbReference>
<dbReference type="AlphaFoldDB" id="A0AA37SU59"/>
<dbReference type="SUPFAM" id="SSF55073">
    <property type="entry name" value="Nucleotide cyclase"/>
    <property type="match status" value="1"/>
</dbReference>
<dbReference type="FunFam" id="3.30.70.270:FF:000001">
    <property type="entry name" value="Diguanylate cyclase domain protein"/>
    <property type="match status" value="1"/>
</dbReference>
<comment type="caution">
    <text evidence="7">The sequence shown here is derived from an EMBL/GenBank/DDBJ whole genome shotgun (WGS) entry which is preliminary data.</text>
</comment>
<evidence type="ECO:0000313" key="7">
    <source>
        <dbReference type="EMBL" id="GLR69202.1"/>
    </source>
</evidence>
<evidence type="ECO:0000256" key="3">
    <source>
        <dbReference type="ARBA" id="ARBA00034247"/>
    </source>
</evidence>
<proteinExistence type="predicted"/>
<dbReference type="Gene3D" id="6.10.340.10">
    <property type="match status" value="1"/>
</dbReference>
<keyword evidence="4" id="KW-0472">Membrane</keyword>
<feature type="domain" description="GGDEF" evidence="6">
    <location>
        <begin position="358"/>
        <end position="497"/>
    </location>
</feature>
<dbReference type="InterPro" id="IPR003660">
    <property type="entry name" value="HAMP_dom"/>
</dbReference>
<evidence type="ECO:0000256" key="4">
    <source>
        <dbReference type="SAM" id="Phobius"/>
    </source>
</evidence>
<gene>
    <name evidence="7" type="ORF">GCM10007852_01100</name>
</gene>
<dbReference type="Proteomes" id="UP001156601">
    <property type="component" value="Unassembled WGS sequence"/>
</dbReference>
<dbReference type="GO" id="GO:0016020">
    <property type="term" value="C:membrane"/>
    <property type="evidence" value="ECO:0007669"/>
    <property type="project" value="InterPro"/>
</dbReference>
<dbReference type="Pfam" id="PF00990">
    <property type="entry name" value="GGDEF"/>
    <property type="match status" value="1"/>
</dbReference>
<dbReference type="GO" id="GO:0007165">
    <property type="term" value="P:signal transduction"/>
    <property type="evidence" value="ECO:0007669"/>
    <property type="project" value="InterPro"/>
</dbReference>
<dbReference type="SMART" id="SM00267">
    <property type="entry name" value="GGDEF"/>
    <property type="match status" value="1"/>
</dbReference>
<keyword evidence="4" id="KW-0812">Transmembrane</keyword>
<dbReference type="EC" id="2.7.7.65" evidence="2"/>
<evidence type="ECO:0000259" key="6">
    <source>
        <dbReference type="PROSITE" id="PS50887"/>
    </source>
</evidence>
<evidence type="ECO:0000313" key="8">
    <source>
        <dbReference type="Proteomes" id="UP001156601"/>
    </source>
</evidence>
<dbReference type="NCBIfam" id="TIGR00254">
    <property type="entry name" value="GGDEF"/>
    <property type="match status" value="1"/>
</dbReference>
<feature type="domain" description="HAMP" evidence="5">
    <location>
        <begin position="271"/>
        <end position="322"/>
    </location>
</feature>
<dbReference type="InterPro" id="IPR043128">
    <property type="entry name" value="Rev_trsase/Diguanyl_cyclase"/>
</dbReference>
<dbReference type="PROSITE" id="PS50887">
    <property type="entry name" value="GGDEF"/>
    <property type="match status" value="1"/>
</dbReference>
<dbReference type="CDD" id="cd01949">
    <property type="entry name" value="GGDEF"/>
    <property type="match status" value="1"/>
</dbReference>
<name>A0AA37SU59_9ALTE</name>
<protein>
    <recommendedName>
        <fullName evidence="2">diguanylate cyclase</fullName>
        <ecNumber evidence="2">2.7.7.65</ecNumber>
    </recommendedName>
</protein>
<dbReference type="InterPro" id="IPR000160">
    <property type="entry name" value="GGDEF_dom"/>
</dbReference>
<dbReference type="EMBL" id="BSOT01000002">
    <property type="protein sequence ID" value="GLR69202.1"/>
    <property type="molecule type" value="Genomic_DNA"/>
</dbReference>
<comment type="cofactor">
    <cofactor evidence="1">
        <name>Mg(2+)</name>
        <dbReference type="ChEBI" id="CHEBI:18420"/>
    </cofactor>
</comment>
<dbReference type="GO" id="GO:0052621">
    <property type="term" value="F:diguanylate cyclase activity"/>
    <property type="evidence" value="ECO:0007669"/>
    <property type="project" value="UniProtKB-EC"/>
</dbReference>
<evidence type="ECO:0000256" key="1">
    <source>
        <dbReference type="ARBA" id="ARBA00001946"/>
    </source>
</evidence>
<keyword evidence="4" id="KW-1133">Transmembrane helix</keyword>
<dbReference type="Gene3D" id="3.30.70.270">
    <property type="match status" value="1"/>
</dbReference>
<dbReference type="PANTHER" id="PTHR45138:SF9">
    <property type="entry name" value="DIGUANYLATE CYCLASE DGCM-RELATED"/>
    <property type="match status" value="1"/>
</dbReference>
<dbReference type="InterPro" id="IPR050469">
    <property type="entry name" value="Diguanylate_Cyclase"/>
</dbReference>